<dbReference type="AlphaFoldDB" id="A0A0A8ZDX7"/>
<reference evidence="1" key="1">
    <citation type="submission" date="2014-09" db="EMBL/GenBank/DDBJ databases">
        <authorList>
            <person name="Magalhaes I.L.F."/>
            <person name="Oliveira U."/>
            <person name="Santos F.R."/>
            <person name="Vidigal T.H.D.A."/>
            <person name="Brescovit A.D."/>
            <person name="Santos A.J."/>
        </authorList>
    </citation>
    <scope>NUCLEOTIDE SEQUENCE</scope>
    <source>
        <tissue evidence="1">Shoot tissue taken approximately 20 cm above the soil surface</tissue>
    </source>
</reference>
<dbReference type="EMBL" id="GBRH01262940">
    <property type="protein sequence ID" value="JAD34955.1"/>
    <property type="molecule type" value="Transcribed_RNA"/>
</dbReference>
<name>A0A0A8ZDX7_ARUDO</name>
<protein>
    <submittedName>
        <fullName evidence="1">Uncharacterized protein</fullName>
    </submittedName>
</protein>
<evidence type="ECO:0000313" key="1">
    <source>
        <dbReference type="EMBL" id="JAD34955.1"/>
    </source>
</evidence>
<proteinExistence type="predicted"/>
<sequence length="57" mass="6499">MIGSKARDGDGCGGTLKSVLWESCNPKRFKLMALRQRVLDSYTHGAQNREEQWINFV</sequence>
<organism evidence="1">
    <name type="scientific">Arundo donax</name>
    <name type="common">Giant reed</name>
    <name type="synonym">Donax arundinaceus</name>
    <dbReference type="NCBI Taxonomy" id="35708"/>
    <lineage>
        <taxon>Eukaryota</taxon>
        <taxon>Viridiplantae</taxon>
        <taxon>Streptophyta</taxon>
        <taxon>Embryophyta</taxon>
        <taxon>Tracheophyta</taxon>
        <taxon>Spermatophyta</taxon>
        <taxon>Magnoliopsida</taxon>
        <taxon>Liliopsida</taxon>
        <taxon>Poales</taxon>
        <taxon>Poaceae</taxon>
        <taxon>PACMAD clade</taxon>
        <taxon>Arundinoideae</taxon>
        <taxon>Arundineae</taxon>
        <taxon>Arundo</taxon>
    </lineage>
</organism>
<reference evidence="1" key="2">
    <citation type="journal article" date="2015" name="Data Brief">
        <title>Shoot transcriptome of the giant reed, Arundo donax.</title>
        <authorList>
            <person name="Barrero R.A."/>
            <person name="Guerrero F.D."/>
            <person name="Moolhuijzen P."/>
            <person name="Goolsby J.A."/>
            <person name="Tidwell J."/>
            <person name="Bellgard S.E."/>
            <person name="Bellgard M.I."/>
        </authorList>
    </citation>
    <scope>NUCLEOTIDE SEQUENCE</scope>
    <source>
        <tissue evidence="1">Shoot tissue taken approximately 20 cm above the soil surface</tissue>
    </source>
</reference>
<accession>A0A0A8ZDX7</accession>